<dbReference type="Proteomes" id="UP000321154">
    <property type="component" value="Unassembled WGS sequence"/>
</dbReference>
<proteinExistence type="inferred from homology"/>
<dbReference type="EMBL" id="BJUV01000014">
    <property type="protein sequence ID" value="GEK83330.1"/>
    <property type="molecule type" value="Genomic_DNA"/>
</dbReference>
<protein>
    <submittedName>
        <fullName evidence="4">Glycoside hydrolase family 25</fullName>
    </submittedName>
</protein>
<dbReference type="SUPFAM" id="SSF51445">
    <property type="entry name" value="(Trans)glycosidases"/>
    <property type="match status" value="1"/>
</dbReference>
<dbReference type="SMART" id="SM00641">
    <property type="entry name" value="Glyco_25"/>
    <property type="match status" value="1"/>
</dbReference>
<dbReference type="Gene3D" id="3.20.20.80">
    <property type="entry name" value="Glycosidases"/>
    <property type="match status" value="1"/>
</dbReference>
<accession>A0ABQ0UPC2</accession>
<evidence type="ECO:0000256" key="3">
    <source>
        <dbReference type="ARBA" id="ARBA00023295"/>
    </source>
</evidence>
<dbReference type="InterPro" id="IPR018077">
    <property type="entry name" value="Glyco_hydro_fam25_subgr"/>
</dbReference>
<dbReference type="PANTHER" id="PTHR34135">
    <property type="entry name" value="LYSOZYME"/>
    <property type="match status" value="1"/>
</dbReference>
<dbReference type="PANTHER" id="PTHR34135:SF2">
    <property type="entry name" value="LYSOZYME"/>
    <property type="match status" value="1"/>
</dbReference>
<keyword evidence="3" id="KW-0326">Glycosidase</keyword>
<evidence type="ECO:0000256" key="1">
    <source>
        <dbReference type="ARBA" id="ARBA00010646"/>
    </source>
</evidence>
<keyword evidence="2 4" id="KW-0378">Hydrolase</keyword>
<evidence type="ECO:0000313" key="5">
    <source>
        <dbReference type="Proteomes" id="UP000321154"/>
    </source>
</evidence>
<evidence type="ECO:0000256" key="2">
    <source>
        <dbReference type="ARBA" id="ARBA00022801"/>
    </source>
</evidence>
<dbReference type="PROSITE" id="PS51904">
    <property type="entry name" value="GLYCOSYL_HYDROL_F25_2"/>
    <property type="match status" value="1"/>
</dbReference>
<comment type="similarity">
    <text evidence="1">Belongs to the glycosyl hydrolase 25 family.</text>
</comment>
<name>A0ABQ0UPC2_9MICO</name>
<reference evidence="4 5" key="1">
    <citation type="submission" date="2019-07" db="EMBL/GenBank/DDBJ databases">
        <title>Whole genome shotgun sequence of Frigoribacterium faeni NBRC 103066.</title>
        <authorList>
            <person name="Hosoyama A."/>
            <person name="Uohara A."/>
            <person name="Ohji S."/>
            <person name="Ichikawa N."/>
        </authorList>
    </citation>
    <scope>NUCLEOTIDE SEQUENCE [LARGE SCALE GENOMIC DNA]</scope>
    <source>
        <strain evidence="4 5">NBRC 103066</strain>
    </source>
</reference>
<sequence>MFTGTLWPTRTAALRYPVQGVDVSAYQGTIDWDVLAAEDIDFAWIKATEGSGYQDPRFADNWAGAHATDLLVGAYHFLSVDSPGADQAANVVDTVPRNRGDLPVVIDVECYAEYCAAPPDAAAVREVLDPLLEAVEQHYGRPAVLYATRDWYERYLSDGYAENPIWFRSVATSPTLVDGRDWTFWQWSARERLDGYDGDEQLIDMNAFDGGRADLDELLLP</sequence>
<dbReference type="GO" id="GO:0016787">
    <property type="term" value="F:hydrolase activity"/>
    <property type="evidence" value="ECO:0007669"/>
    <property type="project" value="UniProtKB-KW"/>
</dbReference>
<comment type="caution">
    <text evidence="4">The sequence shown here is derived from an EMBL/GenBank/DDBJ whole genome shotgun (WGS) entry which is preliminary data.</text>
</comment>
<dbReference type="InterPro" id="IPR017853">
    <property type="entry name" value="GH"/>
</dbReference>
<gene>
    <name evidence="4" type="ORF">FFA01_16390</name>
</gene>
<organism evidence="4 5">
    <name type="scientific">Frigoribacterium faeni</name>
    <dbReference type="NCBI Taxonomy" id="145483"/>
    <lineage>
        <taxon>Bacteria</taxon>
        <taxon>Bacillati</taxon>
        <taxon>Actinomycetota</taxon>
        <taxon>Actinomycetes</taxon>
        <taxon>Micrococcales</taxon>
        <taxon>Microbacteriaceae</taxon>
        <taxon>Frigoribacterium</taxon>
    </lineage>
</organism>
<evidence type="ECO:0000313" key="4">
    <source>
        <dbReference type="EMBL" id="GEK83330.1"/>
    </source>
</evidence>
<dbReference type="InterPro" id="IPR002053">
    <property type="entry name" value="Glyco_hydro_25"/>
</dbReference>
<dbReference type="Pfam" id="PF01183">
    <property type="entry name" value="Glyco_hydro_25"/>
    <property type="match status" value="1"/>
</dbReference>
<keyword evidence="5" id="KW-1185">Reference proteome</keyword>